<keyword evidence="2" id="KW-1185">Reference proteome</keyword>
<sequence length="119" mass="13201">MAATNIVKAITVLHNFVLVNEPHRLIVPEAPVPNEHLLPRRLTDQNLQKHRQRSTKCGMQVREKLRIPVRRMLVQGVTAAAVTLVVTRNGQLLQPSGWSCTAGVELSNVRSVSQPFPLG</sequence>
<dbReference type="AlphaFoldDB" id="A0AAE1AZY1"/>
<gene>
    <name evidence="1" type="ORF">RRG08_030455</name>
</gene>
<proteinExistence type="predicted"/>
<reference evidence="1" key="1">
    <citation type="journal article" date="2023" name="G3 (Bethesda)">
        <title>A reference genome for the long-term kleptoplast-retaining sea slug Elysia crispata morphotype clarki.</title>
        <authorList>
            <person name="Eastman K.E."/>
            <person name="Pendleton A.L."/>
            <person name="Shaikh M.A."/>
            <person name="Suttiyut T."/>
            <person name="Ogas R."/>
            <person name="Tomko P."/>
            <person name="Gavelis G."/>
            <person name="Widhalm J.R."/>
            <person name="Wisecaver J.H."/>
        </authorList>
    </citation>
    <scope>NUCLEOTIDE SEQUENCE</scope>
    <source>
        <strain evidence="1">ECLA1</strain>
    </source>
</reference>
<accession>A0AAE1AZY1</accession>
<organism evidence="1 2">
    <name type="scientific">Elysia crispata</name>
    <name type="common">lettuce slug</name>
    <dbReference type="NCBI Taxonomy" id="231223"/>
    <lineage>
        <taxon>Eukaryota</taxon>
        <taxon>Metazoa</taxon>
        <taxon>Spiralia</taxon>
        <taxon>Lophotrochozoa</taxon>
        <taxon>Mollusca</taxon>
        <taxon>Gastropoda</taxon>
        <taxon>Heterobranchia</taxon>
        <taxon>Euthyneura</taxon>
        <taxon>Panpulmonata</taxon>
        <taxon>Sacoglossa</taxon>
        <taxon>Placobranchoidea</taxon>
        <taxon>Plakobranchidae</taxon>
        <taxon>Elysia</taxon>
    </lineage>
</organism>
<evidence type="ECO:0000313" key="2">
    <source>
        <dbReference type="Proteomes" id="UP001283361"/>
    </source>
</evidence>
<dbReference type="Proteomes" id="UP001283361">
    <property type="component" value="Unassembled WGS sequence"/>
</dbReference>
<protein>
    <submittedName>
        <fullName evidence="1">Uncharacterized protein</fullName>
    </submittedName>
</protein>
<name>A0AAE1AZY1_9GAST</name>
<evidence type="ECO:0000313" key="1">
    <source>
        <dbReference type="EMBL" id="KAK3797229.1"/>
    </source>
</evidence>
<dbReference type="EMBL" id="JAWDGP010000795">
    <property type="protein sequence ID" value="KAK3797229.1"/>
    <property type="molecule type" value="Genomic_DNA"/>
</dbReference>
<comment type="caution">
    <text evidence="1">The sequence shown here is derived from an EMBL/GenBank/DDBJ whole genome shotgun (WGS) entry which is preliminary data.</text>
</comment>